<name>Q1GTT8_SPHAL</name>
<reference evidence="1 2" key="1">
    <citation type="journal article" date="2009" name="Proc. Natl. Acad. Sci. U.S.A.">
        <title>The genomic basis of trophic strategy in marine bacteria.</title>
        <authorList>
            <person name="Lauro F.M."/>
            <person name="McDougald D."/>
            <person name="Thomas T."/>
            <person name="Williams T.J."/>
            <person name="Egan S."/>
            <person name="Rice S."/>
            <person name="DeMaere M.Z."/>
            <person name="Ting L."/>
            <person name="Ertan H."/>
            <person name="Johnson J."/>
            <person name="Ferriera S."/>
            <person name="Lapidus A."/>
            <person name="Anderson I."/>
            <person name="Kyrpides N."/>
            <person name="Munk A.C."/>
            <person name="Detter C."/>
            <person name="Han C.S."/>
            <person name="Brown M.V."/>
            <person name="Robb F.T."/>
            <person name="Kjelleberg S."/>
            <person name="Cavicchioli R."/>
        </authorList>
    </citation>
    <scope>NUCLEOTIDE SEQUENCE [LARGE SCALE GENOMIC DNA]</scope>
    <source>
        <strain evidence="2">DSM 13593 / LMG 18877 / RB2256</strain>
    </source>
</reference>
<proteinExistence type="predicted"/>
<keyword evidence="2" id="KW-1185">Reference proteome</keyword>
<dbReference type="Proteomes" id="UP000006578">
    <property type="component" value="Chromosome"/>
</dbReference>
<sequence>MRWIFSGKLTKRTLASPANETCYRFAASVVLPADVSGSLRSLLQNAESSVEFMPVSHVAFLIKNWGESHASIGSSFDPNKPIAWLHYDDPRKSLSLVCGFPENQMADFRNLLDEAFFRGFLVSASVLGSFSAVANNPHSKQPTQDEFEIGHPCLAGPVKIELGSENVT</sequence>
<dbReference type="STRING" id="317655.Sala_1219"/>
<evidence type="ECO:0000313" key="2">
    <source>
        <dbReference type="Proteomes" id="UP000006578"/>
    </source>
</evidence>
<dbReference type="HOGENOM" id="CLU_1585408_0_0_5"/>
<accession>Q1GTT8</accession>
<organism evidence="1 2">
    <name type="scientific">Sphingopyxis alaskensis (strain DSM 13593 / LMG 18877 / RB2256)</name>
    <name type="common">Sphingomonas alaskensis</name>
    <dbReference type="NCBI Taxonomy" id="317655"/>
    <lineage>
        <taxon>Bacteria</taxon>
        <taxon>Pseudomonadati</taxon>
        <taxon>Pseudomonadota</taxon>
        <taxon>Alphaproteobacteria</taxon>
        <taxon>Sphingomonadales</taxon>
        <taxon>Sphingomonadaceae</taxon>
        <taxon>Sphingopyxis</taxon>
    </lineage>
</organism>
<gene>
    <name evidence="1" type="ordered locus">Sala_1219</name>
</gene>
<dbReference type="AlphaFoldDB" id="Q1GTT8"/>
<evidence type="ECO:0000313" key="1">
    <source>
        <dbReference type="EMBL" id="ABF52934.1"/>
    </source>
</evidence>
<protein>
    <submittedName>
        <fullName evidence="1">Uncharacterized protein</fullName>
    </submittedName>
</protein>
<dbReference type="EMBL" id="CP000356">
    <property type="protein sequence ID" value="ABF52934.1"/>
    <property type="molecule type" value="Genomic_DNA"/>
</dbReference>
<dbReference type="RefSeq" id="WP_011541519.1">
    <property type="nucleotide sequence ID" value="NC_008048.1"/>
</dbReference>
<dbReference type="KEGG" id="sal:Sala_1219"/>